<sequence length="73" mass="8328">MLEEMEHDMLDMDPPEDRHTAYRFTPRGEWLQHATLTQPPEEGGPIDTLSGHGSRTAPPNSGTRMRHTQQFCP</sequence>
<protein>
    <submittedName>
        <fullName evidence="2">Uncharacterized protein</fullName>
    </submittedName>
</protein>
<feature type="compositionally biased region" description="Polar residues" evidence="1">
    <location>
        <begin position="51"/>
        <end position="73"/>
    </location>
</feature>
<dbReference type="AlphaFoldDB" id="A0A1I6ZRK8"/>
<feature type="region of interest" description="Disordered" evidence="1">
    <location>
        <begin position="1"/>
        <end position="21"/>
    </location>
</feature>
<accession>A0A1I6ZRK8</accession>
<name>A0A1I6ZRK8_9ACTN</name>
<evidence type="ECO:0000313" key="2">
    <source>
        <dbReference type="EMBL" id="SFT65227.1"/>
    </source>
</evidence>
<evidence type="ECO:0000256" key="1">
    <source>
        <dbReference type="SAM" id="MobiDB-lite"/>
    </source>
</evidence>
<dbReference type="Proteomes" id="UP000199165">
    <property type="component" value="Unassembled WGS sequence"/>
</dbReference>
<reference evidence="3" key="1">
    <citation type="submission" date="2016-10" db="EMBL/GenBank/DDBJ databases">
        <authorList>
            <person name="Varghese N."/>
            <person name="Submissions S."/>
        </authorList>
    </citation>
    <scope>NUCLEOTIDE SEQUENCE [LARGE SCALE GENOMIC DNA]</scope>
    <source>
        <strain evidence="3">DSM 45501</strain>
    </source>
</reference>
<proteinExistence type="predicted"/>
<dbReference type="EMBL" id="FPAT01000005">
    <property type="protein sequence ID" value="SFT65227.1"/>
    <property type="molecule type" value="Genomic_DNA"/>
</dbReference>
<dbReference type="STRING" id="995060.SAMN04487904_10591"/>
<feature type="compositionally biased region" description="Basic and acidic residues" evidence="1">
    <location>
        <begin position="7"/>
        <end position="20"/>
    </location>
</feature>
<feature type="region of interest" description="Disordered" evidence="1">
    <location>
        <begin position="36"/>
        <end position="73"/>
    </location>
</feature>
<evidence type="ECO:0000313" key="3">
    <source>
        <dbReference type="Proteomes" id="UP000199165"/>
    </source>
</evidence>
<keyword evidence="3" id="KW-1185">Reference proteome</keyword>
<gene>
    <name evidence="2" type="ORF">SAMN04487904_10591</name>
</gene>
<dbReference type="RefSeq" id="WP_245780107.1">
    <property type="nucleotide sequence ID" value="NZ_FPAT01000005.1"/>
</dbReference>
<organism evidence="2 3">
    <name type="scientific">Actinopolyspora righensis</name>
    <dbReference type="NCBI Taxonomy" id="995060"/>
    <lineage>
        <taxon>Bacteria</taxon>
        <taxon>Bacillati</taxon>
        <taxon>Actinomycetota</taxon>
        <taxon>Actinomycetes</taxon>
        <taxon>Actinopolysporales</taxon>
        <taxon>Actinopolysporaceae</taxon>
        <taxon>Actinopolyspora</taxon>
        <taxon>Actinopolyspora alba group</taxon>
    </lineage>
</organism>